<feature type="transmembrane region" description="Helical" evidence="6">
    <location>
        <begin position="88"/>
        <end position="107"/>
    </location>
</feature>
<evidence type="ECO:0000256" key="5">
    <source>
        <dbReference type="ARBA" id="ARBA00023136"/>
    </source>
</evidence>
<feature type="transmembrane region" description="Helical" evidence="6">
    <location>
        <begin position="152"/>
        <end position="171"/>
    </location>
</feature>
<feature type="transmembrane region" description="Helical" evidence="6">
    <location>
        <begin position="12"/>
        <end position="32"/>
    </location>
</feature>
<dbReference type="STRING" id="717606.PaecuDRAFT_0937"/>
<proteinExistence type="predicted"/>
<evidence type="ECO:0000256" key="4">
    <source>
        <dbReference type="ARBA" id="ARBA00022989"/>
    </source>
</evidence>
<dbReference type="Pfam" id="PF02361">
    <property type="entry name" value="CbiQ"/>
    <property type="match status" value="1"/>
</dbReference>
<keyword evidence="2" id="KW-1003">Cell membrane</keyword>
<feature type="transmembrane region" description="Helical" evidence="6">
    <location>
        <begin position="114"/>
        <end position="140"/>
    </location>
</feature>
<dbReference type="PANTHER" id="PTHR43723:SF1">
    <property type="entry name" value="COBALT TRANSPORT PROTEIN CBIQ"/>
    <property type="match status" value="1"/>
</dbReference>
<name>E0I5L5_9BACL</name>
<dbReference type="GO" id="GO:0006824">
    <property type="term" value="P:cobalt ion transport"/>
    <property type="evidence" value="ECO:0007669"/>
    <property type="project" value="InterPro"/>
</dbReference>
<dbReference type="GO" id="GO:0043190">
    <property type="term" value="C:ATP-binding cassette (ABC) transporter complex"/>
    <property type="evidence" value="ECO:0007669"/>
    <property type="project" value="InterPro"/>
</dbReference>
<dbReference type="RefSeq" id="WP_006036952.1">
    <property type="nucleotide sequence ID" value="NZ_AEDD01000002.1"/>
</dbReference>
<feature type="transmembrane region" description="Helical" evidence="6">
    <location>
        <begin position="38"/>
        <end position="56"/>
    </location>
</feature>
<feature type="transmembrane region" description="Helical" evidence="6">
    <location>
        <begin position="63"/>
        <end position="82"/>
    </location>
</feature>
<dbReference type="PANTHER" id="PTHR43723">
    <property type="entry name" value="COBALT TRANSPORT PROTEIN CBIQ"/>
    <property type="match status" value="1"/>
</dbReference>
<keyword evidence="3 6" id="KW-0812">Transmembrane</keyword>
<protein>
    <submittedName>
        <fullName evidence="7">Cobalt ABC transporter, inner membrane subunit CbiQ</fullName>
    </submittedName>
</protein>
<evidence type="ECO:0000256" key="1">
    <source>
        <dbReference type="ARBA" id="ARBA00004651"/>
    </source>
</evidence>
<evidence type="ECO:0000256" key="3">
    <source>
        <dbReference type="ARBA" id="ARBA00022692"/>
    </source>
</evidence>
<dbReference type="CDD" id="cd16914">
    <property type="entry name" value="EcfT"/>
    <property type="match status" value="1"/>
</dbReference>
<dbReference type="AlphaFoldDB" id="E0I5L5"/>
<dbReference type="InterPro" id="IPR003339">
    <property type="entry name" value="ABC/ECF_trnsptr_transmembrane"/>
</dbReference>
<dbReference type="Proteomes" id="UP000005387">
    <property type="component" value="Unassembled WGS sequence"/>
</dbReference>
<organism evidence="7 8">
    <name type="scientific">Paenibacillus curdlanolyticus YK9</name>
    <dbReference type="NCBI Taxonomy" id="717606"/>
    <lineage>
        <taxon>Bacteria</taxon>
        <taxon>Bacillati</taxon>
        <taxon>Bacillota</taxon>
        <taxon>Bacilli</taxon>
        <taxon>Bacillales</taxon>
        <taxon>Paenibacillaceae</taxon>
        <taxon>Paenibacillus</taxon>
    </lineage>
</organism>
<keyword evidence="8" id="KW-1185">Reference proteome</keyword>
<dbReference type="NCBIfam" id="TIGR02454">
    <property type="entry name" value="ECF_T_CbiQ"/>
    <property type="match status" value="1"/>
</dbReference>
<gene>
    <name evidence="7" type="ORF">PaecuDRAFT_0937</name>
</gene>
<evidence type="ECO:0000313" key="7">
    <source>
        <dbReference type="EMBL" id="EFM12257.1"/>
    </source>
</evidence>
<accession>E0I5L5</accession>
<dbReference type="InterPro" id="IPR052770">
    <property type="entry name" value="Cobalt_transport_CbiQ"/>
</dbReference>
<dbReference type="EMBL" id="AEDD01000002">
    <property type="protein sequence ID" value="EFM12257.1"/>
    <property type="molecule type" value="Genomic_DNA"/>
</dbReference>
<sequence>MIKRIDSLSYKNKLRNIAPLWKFMFAAALFALSYLSHPIIQLAIMGWMFVWIVIYARIPVKQYVLLLAVPCLFYAASFPALVLEIEPLSSDSLTSGVVLFTAFHWAIKLSDANVLMAVHLFVRVAACLSCLTFVTLTLPITELFQVFKKLRMPALVLELMLIMYRFLFLLMDTASRMYAAQLARGGHSSFRSKIKDMAMLIVRLFDKTMQRYKGVSNGLIARGFTNDILMPPYEAMPMPARYKWEGYIGFVILAVVEVWNQWRGIK</sequence>
<keyword evidence="4 6" id="KW-1133">Transmembrane helix</keyword>
<comment type="subcellular location">
    <subcellularLocation>
        <location evidence="1">Cell membrane</location>
        <topology evidence="1">Multi-pass membrane protein</topology>
    </subcellularLocation>
</comment>
<evidence type="ECO:0000313" key="8">
    <source>
        <dbReference type="Proteomes" id="UP000005387"/>
    </source>
</evidence>
<evidence type="ECO:0000256" key="6">
    <source>
        <dbReference type="SAM" id="Phobius"/>
    </source>
</evidence>
<evidence type="ECO:0000256" key="2">
    <source>
        <dbReference type="ARBA" id="ARBA00022475"/>
    </source>
</evidence>
<keyword evidence="5 6" id="KW-0472">Membrane</keyword>
<reference evidence="7 8" key="1">
    <citation type="submission" date="2010-07" db="EMBL/GenBank/DDBJ databases">
        <title>The draft genome of Paenibacillus curdlanolyticus YK9.</title>
        <authorList>
            <consortium name="US DOE Joint Genome Institute (JGI-PGF)"/>
            <person name="Lucas S."/>
            <person name="Copeland A."/>
            <person name="Lapidus A."/>
            <person name="Cheng J.-F."/>
            <person name="Bruce D."/>
            <person name="Goodwin L."/>
            <person name="Pitluck S."/>
            <person name="Land M.L."/>
            <person name="Hauser L."/>
            <person name="Chang Y.-J."/>
            <person name="Jeffries C."/>
            <person name="Anderson I.J."/>
            <person name="Johnson E."/>
            <person name="Loganathan U."/>
            <person name="Mulhopadhyay B."/>
            <person name="Kyrpides N."/>
            <person name="Woyke T.J."/>
        </authorList>
    </citation>
    <scope>NUCLEOTIDE SEQUENCE [LARGE SCALE GENOMIC DNA]</scope>
    <source>
        <strain evidence="7 8">YK9</strain>
    </source>
</reference>
<dbReference type="InterPro" id="IPR012809">
    <property type="entry name" value="ECF_CbiQ"/>
</dbReference>
<dbReference type="OrthoDB" id="9815246at2"/>
<dbReference type="eggNOG" id="COG0619">
    <property type="taxonomic scope" value="Bacteria"/>
</dbReference>